<keyword evidence="2" id="KW-1185">Reference proteome</keyword>
<name>A0ACB8S607_9AGAM</name>
<evidence type="ECO:0000313" key="1">
    <source>
        <dbReference type="EMBL" id="KAI0051490.1"/>
    </source>
</evidence>
<gene>
    <name evidence="1" type="ORF">FA95DRAFT_282733</name>
</gene>
<reference evidence="1" key="2">
    <citation type="journal article" date="2022" name="New Phytol.">
        <title>Evolutionary transition to the ectomycorrhizal habit in the genomes of a hyperdiverse lineage of mushroom-forming fungi.</title>
        <authorList>
            <person name="Looney B."/>
            <person name="Miyauchi S."/>
            <person name="Morin E."/>
            <person name="Drula E."/>
            <person name="Courty P.E."/>
            <person name="Kohler A."/>
            <person name="Kuo A."/>
            <person name="LaButti K."/>
            <person name="Pangilinan J."/>
            <person name="Lipzen A."/>
            <person name="Riley R."/>
            <person name="Andreopoulos W."/>
            <person name="He G."/>
            <person name="Johnson J."/>
            <person name="Nolan M."/>
            <person name="Tritt A."/>
            <person name="Barry K.W."/>
            <person name="Grigoriev I.V."/>
            <person name="Nagy L.G."/>
            <person name="Hibbett D."/>
            <person name="Henrissat B."/>
            <person name="Matheny P.B."/>
            <person name="Labbe J."/>
            <person name="Martin F.M."/>
        </authorList>
    </citation>
    <scope>NUCLEOTIDE SEQUENCE</scope>
    <source>
        <strain evidence="1">FP105234-sp</strain>
    </source>
</reference>
<organism evidence="1 2">
    <name type="scientific">Auriscalpium vulgare</name>
    <dbReference type="NCBI Taxonomy" id="40419"/>
    <lineage>
        <taxon>Eukaryota</taxon>
        <taxon>Fungi</taxon>
        <taxon>Dikarya</taxon>
        <taxon>Basidiomycota</taxon>
        <taxon>Agaricomycotina</taxon>
        <taxon>Agaricomycetes</taxon>
        <taxon>Russulales</taxon>
        <taxon>Auriscalpiaceae</taxon>
        <taxon>Auriscalpium</taxon>
    </lineage>
</organism>
<sequence length="379" mass="42824">MEFSPEIYSLVVAFVRSRNDICTLCRVSKGFQRAAERALYNTLHMTVPNKSVALCNLLNDQPRFPPLVSALTISLRGIELSSEDSNDSVDDSTSSLPPDYWECVARALRSTTHLRFLSIYLGTGMDPKVAWILDGCIFQLQMFHCDMAWDDALVSFLSHQHRLSDLHVADFNNEDTTNTVSISHHPLRQAHVLPRLSFLECGFPEVVNILVPRRPVTHVKSCFSRPDVPGKREELALLLNSLRSSSQALRALNIADSSYTDSFSQEFLPRIVSAFAPDPTLRYVGPLVLPVDGRQRLAFYSCLRRLSQLRATELEVSDWEPPPTSFAAMRALASELHMYCPSVNVVVFSRNFESKVLMSVDGLWRMDEETTADLIWREV</sequence>
<comment type="caution">
    <text evidence="1">The sequence shown here is derived from an EMBL/GenBank/DDBJ whole genome shotgun (WGS) entry which is preliminary data.</text>
</comment>
<evidence type="ECO:0000313" key="2">
    <source>
        <dbReference type="Proteomes" id="UP000814033"/>
    </source>
</evidence>
<dbReference type="EMBL" id="MU275852">
    <property type="protein sequence ID" value="KAI0051490.1"/>
    <property type="molecule type" value="Genomic_DNA"/>
</dbReference>
<protein>
    <submittedName>
        <fullName evidence="1">Uncharacterized protein</fullName>
    </submittedName>
</protein>
<accession>A0ACB8S607</accession>
<proteinExistence type="predicted"/>
<dbReference type="Proteomes" id="UP000814033">
    <property type="component" value="Unassembled WGS sequence"/>
</dbReference>
<reference evidence="1" key="1">
    <citation type="submission" date="2021-02" db="EMBL/GenBank/DDBJ databases">
        <authorList>
            <consortium name="DOE Joint Genome Institute"/>
            <person name="Ahrendt S."/>
            <person name="Looney B.P."/>
            <person name="Miyauchi S."/>
            <person name="Morin E."/>
            <person name="Drula E."/>
            <person name="Courty P.E."/>
            <person name="Chicoki N."/>
            <person name="Fauchery L."/>
            <person name="Kohler A."/>
            <person name="Kuo A."/>
            <person name="Labutti K."/>
            <person name="Pangilinan J."/>
            <person name="Lipzen A."/>
            <person name="Riley R."/>
            <person name="Andreopoulos W."/>
            <person name="He G."/>
            <person name="Johnson J."/>
            <person name="Barry K.W."/>
            <person name="Grigoriev I.V."/>
            <person name="Nagy L."/>
            <person name="Hibbett D."/>
            <person name="Henrissat B."/>
            <person name="Matheny P.B."/>
            <person name="Labbe J."/>
            <person name="Martin F."/>
        </authorList>
    </citation>
    <scope>NUCLEOTIDE SEQUENCE</scope>
    <source>
        <strain evidence="1">FP105234-sp</strain>
    </source>
</reference>